<dbReference type="InterPro" id="IPR010619">
    <property type="entry name" value="ThrE-like_N"/>
</dbReference>
<evidence type="ECO:0000256" key="5">
    <source>
        <dbReference type="ARBA" id="ARBA00023136"/>
    </source>
</evidence>
<feature type="transmembrane region" description="Helical" evidence="7">
    <location>
        <begin position="144"/>
        <end position="163"/>
    </location>
</feature>
<dbReference type="STRING" id="883081.HMPREF9698_01548"/>
<dbReference type="PATRIC" id="fig|883081.3.peg.1553"/>
<organism evidence="9 10">
    <name type="scientific">Alloiococcus otitis ATCC 51267</name>
    <dbReference type="NCBI Taxonomy" id="883081"/>
    <lineage>
        <taxon>Bacteria</taxon>
        <taxon>Bacillati</taxon>
        <taxon>Bacillota</taxon>
        <taxon>Bacilli</taxon>
        <taxon>Lactobacillales</taxon>
        <taxon>Carnobacteriaceae</taxon>
        <taxon>Alloiococcus</taxon>
    </lineage>
</organism>
<dbReference type="InterPro" id="IPR050539">
    <property type="entry name" value="ThrE_Dicarb/AminoAcid_Exp"/>
</dbReference>
<dbReference type="Proteomes" id="UP000009875">
    <property type="component" value="Unassembled WGS sequence"/>
</dbReference>
<evidence type="ECO:0000256" key="7">
    <source>
        <dbReference type="SAM" id="Phobius"/>
    </source>
</evidence>
<dbReference type="PANTHER" id="PTHR34390">
    <property type="entry name" value="UPF0442 PROTEIN YJJB-RELATED"/>
    <property type="match status" value="1"/>
</dbReference>
<keyword evidence="5 7" id="KW-0472">Membrane</keyword>
<dbReference type="GO" id="GO:0015744">
    <property type="term" value="P:succinate transport"/>
    <property type="evidence" value="ECO:0007669"/>
    <property type="project" value="TreeGrafter"/>
</dbReference>
<dbReference type="GO" id="GO:0005886">
    <property type="term" value="C:plasma membrane"/>
    <property type="evidence" value="ECO:0007669"/>
    <property type="project" value="UniProtKB-SubCell"/>
</dbReference>
<comment type="subcellular location">
    <subcellularLocation>
        <location evidence="1">Cell membrane</location>
        <topology evidence="1">Multi-pass membrane protein</topology>
    </subcellularLocation>
</comment>
<dbReference type="PANTHER" id="PTHR34390:SF2">
    <property type="entry name" value="SUCCINATE TRANSPORTER SUBUNIT YJJP-RELATED"/>
    <property type="match status" value="1"/>
</dbReference>
<name>K9EUU4_9LACT</name>
<dbReference type="Pfam" id="PF06738">
    <property type="entry name" value="ThrE"/>
    <property type="match status" value="1"/>
</dbReference>
<proteinExistence type="inferred from homology"/>
<evidence type="ECO:0000313" key="10">
    <source>
        <dbReference type="Proteomes" id="UP000009875"/>
    </source>
</evidence>
<keyword evidence="10" id="KW-1185">Reference proteome</keyword>
<evidence type="ECO:0000256" key="3">
    <source>
        <dbReference type="ARBA" id="ARBA00022692"/>
    </source>
</evidence>
<reference evidence="9 10" key="1">
    <citation type="submission" date="2012-09" db="EMBL/GenBank/DDBJ databases">
        <title>The Genome Sequence of Alloiococcus otitis ATCC 51267.</title>
        <authorList>
            <consortium name="The Broad Institute Genome Sequencing Platform"/>
            <person name="Earl A."/>
            <person name="Ward D."/>
            <person name="Feldgarden M."/>
            <person name="Gevers D."/>
            <person name="Huys G."/>
            <person name="Walker B."/>
            <person name="Young S.K."/>
            <person name="Zeng Q."/>
            <person name="Gargeya S."/>
            <person name="Fitzgerald M."/>
            <person name="Haas B."/>
            <person name="Abouelleil A."/>
            <person name="Alvarado L."/>
            <person name="Arachchi H.M."/>
            <person name="Berlin A.M."/>
            <person name="Chapman S.B."/>
            <person name="Goldberg J."/>
            <person name="Griggs A."/>
            <person name="Gujja S."/>
            <person name="Hansen M."/>
            <person name="Howarth C."/>
            <person name="Imamovic A."/>
            <person name="Larimer J."/>
            <person name="McCowen C."/>
            <person name="Montmayeur A."/>
            <person name="Murphy C."/>
            <person name="Neiman D."/>
            <person name="Pearson M."/>
            <person name="Priest M."/>
            <person name="Roberts A."/>
            <person name="Saif S."/>
            <person name="Shea T."/>
            <person name="Sisk P."/>
            <person name="Sykes S."/>
            <person name="Wortman J."/>
            <person name="Nusbaum C."/>
            <person name="Birren B."/>
        </authorList>
    </citation>
    <scope>NUCLEOTIDE SEQUENCE [LARGE SCALE GENOMIC DNA]</scope>
    <source>
        <strain evidence="9 10">ATCC 51267</strain>
    </source>
</reference>
<feature type="transmembrane region" description="Helical" evidence="7">
    <location>
        <begin position="199"/>
        <end position="218"/>
    </location>
</feature>
<evidence type="ECO:0000256" key="6">
    <source>
        <dbReference type="ARBA" id="ARBA00034125"/>
    </source>
</evidence>
<dbReference type="RefSeq" id="WP_003779097.1">
    <property type="nucleotide sequence ID" value="NZ_JH992962.1"/>
</dbReference>
<feature type="domain" description="Threonine/serine exporter-like N-terminal" evidence="8">
    <location>
        <begin position="14"/>
        <end position="253"/>
    </location>
</feature>
<evidence type="ECO:0000256" key="4">
    <source>
        <dbReference type="ARBA" id="ARBA00022989"/>
    </source>
</evidence>
<dbReference type="HOGENOM" id="CLU_070277_0_0_9"/>
<keyword evidence="4 7" id="KW-1133">Transmembrane helix</keyword>
<keyword evidence="2" id="KW-1003">Cell membrane</keyword>
<gene>
    <name evidence="9" type="ORF">HMPREF9698_01548</name>
</gene>
<feature type="transmembrane region" description="Helical" evidence="7">
    <location>
        <begin position="175"/>
        <end position="193"/>
    </location>
</feature>
<dbReference type="EMBL" id="AGXA01000031">
    <property type="protein sequence ID" value="EKU92945.1"/>
    <property type="molecule type" value="Genomic_DNA"/>
</dbReference>
<feature type="transmembrane region" description="Helical" evidence="7">
    <location>
        <begin position="230"/>
        <end position="251"/>
    </location>
</feature>
<comment type="similarity">
    <text evidence="6">Belongs to the ThrE exporter (TC 2.A.79) family.</text>
</comment>
<comment type="caution">
    <text evidence="9">The sequence shown here is derived from an EMBL/GenBank/DDBJ whole genome shotgun (WGS) entry which is preliminary data.</text>
</comment>
<dbReference type="GO" id="GO:0022857">
    <property type="term" value="F:transmembrane transporter activity"/>
    <property type="evidence" value="ECO:0007669"/>
    <property type="project" value="InterPro"/>
</dbReference>
<keyword evidence="3 7" id="KW-0812">Transmembrane</keyword>
<evidence type="ECO:0000313" key="9">
    <source>
        <dbReference type="EMBL" id="EKU92945.1"/>
    </source>
</evidence>
<evidence type="ECO:0000256" key="2">
    <source>
        <dbReference type="ARBA" id="ARBA00022475"/>
    </source>
</evidence>
<accession>K9EUU4</accession>
<dbReference type="eggNOG" id="COG2966">
    <property type="taxonomic scope" value="Bacteria"/>
</dbReference>
<protein>
    <recommendedName>
        <fullName evidence="8">Threonine/serine exporter-like N-terminal domain-containing protein</fullName>
    </recommendedName>
</protein>
<evidence type="ECO:0000256" key="1">
    <source>
        <dbReference type="ARBA" id="ARBA00004651"/>
    </source>
</evidence>
<sequence>MTTIQNDLKESVSVCVEVGRLMLSNGAETYRVEDTIYRIGMSLGINDVSVFVVPTAIIVTASDQFDDEVTQLARVSDRETNLEMISMINQLSRDLSKNPKSANEVRVMLYRMQLDVNEYKPLTSIFFSAMGTGAFVLLFDGPFISVPIAFVLGGIAQAVFEYVSQITNVSFFAELIAASIVGLLASLAVSLGLGVNRDVIILSSVMTLVPGVAITNGLRDLMAGHLLAGVGGLSKAAMTAAAIGIGIALILSVI</sequence>
<evidence type="ECO:0000259" key="8">
    <source>
        <dbReference type="Pfam" id="PF06738"/>
    </source>
</evidence>
<dbReference type="AlphaFoldDB" id="K9EUU4"/>